<dbReference type="AlphaFoldDB" id="A0A177NH56"/>
<comment type="caution">
    <text evidence="8">The sequence shown here is derived from an EMBL/GenBank/DDBJ whole genome shotgun (WGS) entry which is preliminary data.</text>
</comment>
<feature type="transmembrane region" description="Helical" evidence="6">
    <location>
        <begin position="436"/>
        <end position="454"/>
    </location>
</feature>
<evidence type="ECO:0000259" key="7">
    <source>
        <dbReference type="Pfam" id="PF12698"/>
    </source>
</evidence>
<dbReference type="Pfam" id="PF12698">
    <property type="entry name" value="ABC2_membrane_3"/>
    <property type="match status" value="1"/>
</dbReference>
<dbReference type="InterPro" id="IPR013525">
    <property type="entry name" value="ABC2_TM"/>
</dbReference>
<accession>A0A177NH56</accession>
<keyword evidence="2 6" id="KW-0812">Transmembrane</keyword>
<feature type="transmembrane region" description="Helical" evidence="6">
    <location>
        <begin position="220"/>
        <end position="241"/>
    </location>
</feature>
<evidence type="ECO:0000256" key="5">
    <source>
        <dbReference type="SAM" id="MobiDB-lite"/>
    </source>
</evidence>
<gene>
    <name evidence="8" type="ORF">A1507_11380</name>
</gene>
<dbReference type="Proteomes" id="UP000077857">
    <property type="component" value="Unassembled WGS sequence"/>
</dbReference>
<dbReference type="PANTHER" id="PTHR43471">
    <property type="entry name" value="ABC TRANSPORTER PERMEASE"/>
    <property type="match status" value="1"/>
</dbReference>
<dbReference type="InterPro" id="IPR021913">
    <property type="entry name" value="DUF3526"/>
</dbReference>
<feature type="domain" description="ABC-2 type transporter transmembrane" evidence="7">
    <location>
        <begin position="119"/>
        <end position="263"/>
    </location>
</feature>
<name>A0A177NH56_9GAMM</name>
<evidence type="ECO:0000256" key="4">
    <source>
        <dbReference type="ARBA" id="ARBA00023136"/>
    </source>
</evidence>
<feature type="transmembrane region" description="Helical" evidence="6">
    <location>
        <begin position="248"/>
        <end position="271"/>
    </location>
</feature>
<feature type="compositionally biased region" description="Basic and acidic residues" evidence="5">
    <location>
        <begin position="61"/>
        <end position="74"/>
    </location>
</feature>
<comment type="subcellular location">
    <subcellularLocation>
        <location evidence="1">Membrane</location>
        <topology evidence="1">Multi-pass membrane protein</topology>
    </subcellularLocation>
</comment>
<evidence type="ECO:0000256" key="2">
    <source>
        <dbReference type="ARBA" id="ARBA00022692"/>
    </source>
</evidence>
<dbReference type="PANTHER" id="PTHR43471:SF14">
    <property type="entry name" value="ABC-2 TYPE TRANSPORT SYSTEM PERMEASE PROTEIN"/>
    <property type="match status" value="1"/>
</dbReference>
<dbReference type="EMBL" id="LUUJ01000071">
    <property type="protein sequence ID" value="OAI16964.1"/>
    <property type="molecule type" value="Genomic_DNA"/>
</dbReference>
<feature type="transmembrane region" description="Helical" evidence="6">
    <location>
        <begin position="187"/>
        <end position="208"/>
    </location>
</feature>
<proteinExistence type="predicted"/>
<evidence type="ECO:0000313" key="9">
    <source>
        <dbReference type="Proteomes" id="UP000077857"/>
    </source>
</evidence>
<evidence type="ECO:0000313" key="8">
    <source>
        <dbReference type="EMBL" id="OAI16964.1"/>
    </source>
</evidence>
<keyword evidence="4 6" id="KW-0472">Membrane</keyword>
<sequence length="461" mass="50495">MMNIVKVEWIRIRRNPLNGAILLIFAALLGLSAIWSGLRASEIRAAAAAPQIAQAPANAAEMHDAPKPDDHDGGGDSAYAASNKLPPLQLPLLGGLALNVSQADLVGTSIKVSSRSRHTDGRNSDQIFNPLSYEFGLLDFASVFALLTPLVVIALSYGLVQEERESGVWRLVCTQTARPWQLVFSSLGLRLLLVALIAGLSSALAFLLDNGSDWPALAYWAAFSLSYVVFWFALSGLFLLLPISSGAAAIGLLGSWLVLTFGVPAALHWAADQSQPKPSRMAAIIEIRRLQEASNQQRQTALADWFKAHPDLLGDTPLAKLPREVAGLPAAMQLDHQIRPLMMQFETHRAEHFGFMQRWCWTSPALALALAADRLSGLDAPRHAGFVAAIDAFEDRWREYFLPQIMARAGWSEAQQAALPRFDFRQALDYAELNRLVGWQALSAASILAFLIALRQRFARF</sequence>
<dbReference type="RefSeq" id="WP_064040341.1">
    <property type="nucleotide sequence ID" value="NZ_LUUJ01000071.1"/>
</dbReference>
<organism evidence="8 9">
    <name type="scientific">Methylomonas koyamae</name>
    <dbReference type="NCBI Taxonomy" id="702114"/>
    <lineage>
        <taxon>Bacteria</taxon>
        <taxon>Pseudomonadati</taxon>
        <taxon>Pseudomonadota</taxon>
        <taxon>Gammaproteobacteria</taxon>
        <taxon>Methylococcales</taxon>
        <taxon>Methylococcaceae</taxon>
        <taxon>Methylomonas</taxon>
    </lineage>
</organism>
<evidence type="ECO:0000256" key="3">
    <source>
        <dbReference type="ARBA" id="ARBA00022989"/>
    </source>
</evidence>
<evidence type="ECO:0000256" key="1">
    <source>
        <dbReference type="ARBA" id="ARBA00004141"/>
    </source>
</evidence>
<protein>
    <submittedName>
        <fullName evidence="8">ABC transporter permease</fullName>
    </submittedName>
</protein>
<feature type="transmembrane region" description="Helical" evidence="6">
    <location>
        <begin position="140"/>
        <end position="160"/>
    </location>
</feature>
<feature type="region of interest" description="Disordered" evidence="5">
    <location>
        <begin position="57"/>
        <end position="78"/>
    </location>
</feature>
<keyword evidence="3 6" id="KW-1133">Transmembrane helix</keyword>
<dbReference type="Pfam" id="PF12040">
    <property type="entry name" value="DUF3526"/>
    <property type="match status" value="1"/>
</dbReference>
<evidence type="ECO:0000256" key="6">
    <source>
        <dbReference type="SAM" id="Phobius"/>
    </source>
</evidence>
<reference evidence="8 9" key="1">
    <citation type="submission" date="2016-03" db="EMBL/GenBank/DDBJ databases">
        <authorList>
            <person name="Ploux O."/>
        </authorList>
    </citation>
    <scope>NUCLEOTIDE SEQUENCE [LARGE SCALE GENOMIC DNA]</scope>
    <source>
        <strain evidence="8 9">R-45378</strain>
    </source>
</reference>